<protein>
    <submittedName>
        <fullName evidence="1">Uncharacterized protein</fullName>
    </submittedName>
</protein>
<dbReference type="AlphaFoldDB" id="A0A3E1NHC0"/>
<evidence type="ECO:0000313" key="2">
    <source>
        <dbReference type="Proteomes" id="UP000261284"/>
    </source>
</evidence>
<evidence type="ECO:0000313" key="1">
    <source>
        <dbReference type="EMBL" id="RFM27297.1"/>
    </source>
</evidence>
<gene>
    <name evidence="1" type="ORF">DXN05_14815</name>
</gene>
<comment type="caution">
    <text evidence="1">The sequence shown here is derived from an EMBL/GenBank/DDBJ whole genome shotgun (WGS) entry which is preliminary data.</text>
</comment>
<proteinExistence type="predicted"/>
<dbReference type="Proteomes" id="UP000261284">
    <property type="component" value="Unassembled WGS sequence"/>
</dbReference>
<dbReference type="EMBL" id="QTJU01000005">
    <property type="protein sequence ID" value="RFM27297.1"/>
    <property type="molecule type" value="Genomic_DNA"/>
</dbReference>
<sequence>MKSYQPAALTNDQVIDQLNRLMHFHQFQSSKVLQQFLRFVVQEKLSGNEIGLKEYTIAVIGLGRPKTFNPQQGTIIRTYAIRLRKVLENYYAGPGQADPIRIHIPKGTYVPEFLENIPAGFNCSDELLVPATPPMPVAVIPFTNVSAASIQPTDIDVICDEISRELSYNDISVLSYHFTRRAGFMQKESLAHKTTYAKLVITGTMIELFNKLYLNVQLVNIEADKQLWAGIFEQSHKERNLLKMATHISLALAIFLKKEMLRR</sequence>
<name>A0A3E1NHC0_9BACT</name>
<reference evidence="1 2" key="1">
    <citation type="submission" date="2018-08" db="EMBL/GenBank/DDBJ databases">
        <title>Chitinophagaceae sp. K23C18032701, a novel bacterium isolated from forest soil.</title>
        <authorList>
            <person name="Wang C."/>
        </authorList>
    </citation>
    <scope>NUCLEOTIDE SEQUENCE [LARGE SCALE GENOMIC DNA]</scope>
    <source>
        <strain evidence="1 2">K23C18032701</strain>
    </source>
</reference>
<dbReference type="RefSeq" id="WP_116848054.1">
    <property type="nucleotide sequence ID" value="NZ_QTJU01000005.1"/>
</dbReference>
<keyword evidence="2" id="KW-1185">Reference proteome</keyword>
<dbReference type="OrthoDB" id="674273at2"/>
<accession>A0A3E1NHC0</accession>
<organism evidence="1 2">
    <name type="scientific">Deminuibacter soli</name>
    <dbReference type="NCBI Taxonomy" id="2291815"/>
    <lineage>
        <taxon>Bacteria</taxon>
        <taxon>Pseudomonadati</taxon>
        <taxon>Bacteroidota</taxon>
        <taxon>Chitinophagia</taxon>
        <taxon>Chitinophagales</taxon>
        <taxon>Chitinophagaceae</taxon>
        <taxon>Deminuibacter</taxon>
    </lineage>
</organism>